<accession>A0A9N9AHE8</accession>
<dbReference type="AlphaFoldDB" id="A0A9N9AHE8"/>
<dbReference type="EMBL" id="CAJVPJ010000513">
    <property type="protein sequence ID" value="CAG8532689.1"/>
    <property type="molecule type" value="Genomic_DNA"/>
</dbReference>
<dbReference type="Gene3D" id="3.20.20.140">
    <property type="entry name" value="Metal-dependent hydrolases"/>
    <property type="match status" value="2"/>
</dbReference>
<protein>
    <submittedName>
        <fullName evidence="3">3998_t:CDS:1</fullName>
    </submittedName>
</protein>
<dbReference type="PANTHER" id="PTHR43668">
    <property type="entry name" value="ALLANTOINASE"/>
    <property type="match status" value="1"/>
</dbReference>
<evidence type="ECO:0000256" key="1">
    <source>
        <dbReference type="SAM" id="Phobius"/>
    </source>
</evidence>
<comment type="caution">
    <text evidence="3">The sequence shown here is derived from an EMBL/GenBank/DDBJ whole genome shotgun (WGS) entry which is preliminary data.</text>
</comment>
<dbReference type="SUPFAM" id="SSF51338">
    <property type="entry name" value="Composite domain of metallo-dependent hydrolases"/>
    <property type="match status" value="2"/>
</dbReference>
<proteinExistence type="predicted"/>
<feature type="domain" description="Amidohydrolase-related" evidence="2">
    <location>
        <begin position="153"/>
        <end position="499"/>
    </location>
</feature>
<keyword evidence="1" id="KW-0812">Transmembrane</keyword>
<dbReference type="InterPro" id="IPR050138">
    <property type="entry name" value="DHOase/Allantoinase_Hydrolase"/>
</dbReference>
<sequence>MAKERAIMLYDTIDTHPHAFFQRYFKSNHLKRSLFFLFIIAFASTLLSVYKLQTDSQHILVPTGISRSNFRAGLEKCMAIMKKKPENTPKTTRHNPRAVPGTKSVLLKNGIILDGVGGVVHGDLLMKNGIIEGFGREIDEGEADVAIDVRGKFISPGIVDMHSHAGVYSWPYLRASMDLNESTDPVTPFVRTIDAINPSDPAFRIIASGGVTTMLIIPGSAEVMGGEGFVIKLRPVSTLSVQDMGIHANVDPGSERVWRWMKMACGENPKNFFGNVGKGMPKTRLGEAWLFRKNFDAATKLKISQDNWCFTASRLNYNEEMSSPFPEDLRYESLVALLRGDVRLNVHCYETMDLEAMIRHSYEFNFNITAFHHALDAYRVPDIIKRSRNQITIATFADLWGYKKEAFQASTESPKILAEAGIPVALKSDHPILNSQHLAFEAAKASYYGLSEPHALAAITSVPARALGIDHRVGTIAVGYDADVLVWNRHPLALGAYPLEVYIDGIPQFNTSPSVLSGPTDEAYTFYNATRHSPVDNKERVVSSVIIKNIGKIFVGEESIMESTPTSSLTITVNEGRIMCIGPDCSTTNTIGYDVVDLQGGYILPGIIAAGSVLGLSEIEQERITQDGYVDSFKSPDHPERIIRAVDGLKLGGKHLEKAYKAGVLTIISPPMAHKGVLVGVSAAFKSAGNSVVDDENEVIAKAEVALHAQVGTPYKDELITTVSGQIAFLRKALFDNLALKESLNFYALAAKGDIPFAVYTHSKDEIASLIRLKDEIDGAGGKLRLVIVGGAESYLLASHLAKRNIPVVVIPARP</sequence>
<dbReference type="GO" id="GO:0005737">
    <property type="term" value="C:cytoplasm"/>
    <property type="evidence" value="ECO:0007669"/>
    <property type="project" value="TreeGrafter"/>
</dbReference>
<dbReference type="PANTHER" id="PTHR43668:SF5">
    <property type="entry name" value="AMIDOHYDROLASE 3 DOMAIN-CONTAINING PROTEIN"/>
    <property type="match status" value="1"/>
</dbReference>
<dbReference type="InterPro" id="IPR006680">
    <property type="entry name" value="Amidohydro-rel"/>
</dbReference>
<evidence type="ECO:0000313" key="4">
    <source>
        <dbReference type="Proteomes" id="UP000789572"/>
    </source>
</evidence>
<evidence type="ECO:0000259" key="2">
    <source>
        <dbReference type="Pfam" id="PF01979"/>
    </source>
</evidence>
<keyword evidence="1" id="KW-0472">Membrane</keyword>
<feature type="transmembrane region" description="Helical" evidence="1">
    <location>
        <begin position="33"/>
        <end position="50"/>
    </location>
</feature>
<dbReference type="SUPFAM" id="SSF51556">
    <property type="entry name" value="Metallo-dependent hydrolases"/>
    <property type="match status" value="1"/>
</dbReference>
<evidence type="ECO:0000313" key="3">
    <source>
        <dbReference type="EMBL" id="CAG8532689.1"/>
    </source>
</evidence>
<dbReference type="Proteomes" id="UP000789572">
    <property type="component" value="Unassembled WGS sequence"/>
</dbReference>
<keyword evidence="1" id="KW-1133">Transmembrane helix</keyword>
<dbReference type="GO" id="GO:0006145">
    <property type="term" value="P:purine nucleobase catabolic process"/>
    <property type="evidence" value="ECO:0007669"/>
    <property type="project" value="TreeGrafter"/>
</dbReference>
<dbReference type="GO" id="GO:0004038">
    <property type="term" value="F:allantoinase activity"/>
    <property type="evidence" value="ECO:0007669"/>
    <property type="project" value="TreeGrafter"/>
</dbReference>
<reference evidence="3" key="1">
    <citation type="submission" date="2021-06" db="EMBL/GenBank/DDBJ databases">
        <authorList>
            <person name="Kallberg Y."/>
            <person name="Tangrot J."/>
            <person name="Rosling A."/>
        </authorList>
    </citation>
    <scope>NUCLEOTIDE SEQUENCE</scope>
    <source>
        <strain evidence="3">IA702</strain>
    </source>
</reference>
<dbReference type="OrthoDB" id="10258955at2759"/>
<dbReference type="Pfam" id="PF01979">
    <property type="entry name" value="Amidohydro_1"/>
    <property type="match status" value="1"/>
</dbReference>
<dbReference type="InterPro" id="IPR011059">
    <property type="entry name" value="Metal-dep_hydrolase_composite"/>
</dbReference>
<dbReference type="InterPro" id="IPR032466">
    <property type="entry name" value="Metal_Hydrolase"/>
</dbReference>
<keyword evidence="4" id="KW-1185">Reference proteome</keyword>
<name>A0A9N9AHE8_9GLOM</name>
<gene>
    <name evidence="3" type="ORF">POCULU_LOCUS4137</name>
</gene>
<feature type="non-terminal residue" evidence="3">
    <location>
        <position position="815"/>
    </location>
</feature>
<organism evidence="3 4">
    <name type="scientific">Paraglomus occultum</name>
    <dbReference type="NCBI Taxonomy" id="144539"/>
    <lineage>
        <taxon>Eukaryota</taxon>
        <taxon>Fungi</taxon>
        <taxon>Fungi incertae sedis</taxon>
        <taxon>Mucoromycota</taxon>
        <taxon>Glomeromycotina</taxon>
        <taxon>Glomeromycetes</taxon>
        <taxon>Paraglomerales</taxon>
        <taxon>Paraglomeraceae</taxon>
        <taxon>Paraglomus</taxon>
    </lineage>
</organism>